<comment type="caution">
    <text evidence="1">The sequence shown here is derived from an EMBL/GenBank/DDBJ whole genome shotgun (WGS) entry which is preliminary data.</text>
</comment>
<protein>
    <submittedName>
        <fullName evidence="1">Unnamed protein product</fullName>
    </submittedName>
</protein>
<organism evidence="1 2">
    <name type="scientific">Phytophthora lilii</name>
    <dbReference type="NCBI Taxonomy" id="2077276"/>
    <lineage>
        <taxon>Eukaryota</taxon>
        <taxon>Sar</taxon>
        <taxon>Stramenopiles</taxon>
        <taxon>Oomycota</taxon>
        <taxon>Peronosporomycetes</taxon>
        <taxon>Peronosporales</taxon>
        <taxon>Peronosporaceae</taxon>
        <taxon>Phytophthora</taxon>
    </lineage>
</organism>
<keyword evidence="2" id="KW-1185">Reference proteome</keyword>
<dbReference type="EMBL" id="BSXW01000021">
    <property type="protein sequence ID" value="GMF09874.1"/>
    <property type="molecule type" value="Genomic_DNA"/>
</dbReference>
<dbReference type="Proteomes" id="UP001165083">
    <property type="component" value="Unassembled WGS sequence"/>
</dbReference>
<sequence length="98" mass="10777">MLCPTSTMSTPLWPTTSSFGRYIMYSTSCTALSKTPTPFGTTMNKSLSRRPLRIHRLLLIKLRPQRKSGIAAEDLVSITCLIFSNGDLKTANVVALAK</sequence>
<dbReference type="AlphaFoldDB" id="A0A9W6T8Y9"/>
<name>A0A9W6T8Y9_9STRA</name>
<evidence type="ECO:0000313" key="2">
    <source>
        <dbReference type="Proteomes" id="UP001165083"/>
    </source>
</evidence>
<gene>
    <name evidence="1" type="ORF">Plil01_000073900</name>
</gene>
<accession>A0A9W6T8Y9</accession>
<proteinExistence type="predicted"/>
<reference evidence="1" key="1">
    <citation type="submission" date="2023-04" db="EMBL/GenBank/DDBJ databases">
        <title>Phytophthora lilii NBRC 32176.</title>
        <authorList>
            <person name="Ichikawa N."/>
            <person name="Sato H."/>
            <person name="Tonouchi N."/>
        </authorList>
    </citation>
    <scope>NUCLEOTIDE SEQUENCE</scope>
    <source>
        <strain evidence="1">NBRC 32176</strain>
    </source>
</reference>
<evidence type="ECO:0000313" key="1">
    <source>
        <dbReference type="EMBL" id="GMF09874.1"/>
    </source>
</evidence>